<dbReference type="OMA" id="ASLMHIT"/>
<dbReference type="SUPFAM" id="SSF48452">
    <property type="entry name" value="TPR-like"/>
    <property type="match status" value="1"/>
</dbReference>
<organism evidence="1 2">
    <name type="scientific">Eptatretus burgeri</name>
    <name type="common">Inshore hagfish</name>
    <dbReference type="NCBI Taxonomy" id="7764"/>
    <lineage>
        <taxon>Eukaryota</taxon>
        <taxon>Metazoa</taxon>
        <taxon>Chordata</taxon>
        <taxon>Craniata</taxon>
        <taxon>Vertebrata</taxon>
        <taxon>Cyclostomata</taxon>
        <taxon>Myxini</taxon>
        <taxon>Myxiniformes</taxon>
        <taxon>Myxinidae</taxon>
        <taxon>Eptatretinae</taxon>
        <taxon>Eptatretus</taxon>
    </lineage>
</organism>
<dbReference type="InterPro" id="IPR011990">
    <property type="entry name" value="TPR-like_helical_dom_sf"/>
</dbReference>
<dbReference type="GeneTree" id="ENSGT00390000011435"/>
<dbReference type="Proteomes" id="UP000694388">
    <property type="component" value="Unplaced"/>
</dbReference>
<evidence type="ECO:0000313" key="2">
    <source>
        <dbReference type="Proteomes" id="UP000694388"/>
    </source>
</evidence>
<reference evidence="1" key="2">
    <citation type="submission" date="2025-09" db="UniProtKB">
        <authorList>
            <consortium name="Ensembl"/>
        </authorList>
    </citation>
    <scope>IDENTIFICATION</scope>
</reference>
<dbReference type="PANTHER" id="PTHR31919">
    <property type="entry name" value="ZINC FINGERS AND HOMEOBOXES PROTEIN 1, ISOFORM 2"/>
    <property type="match status" value="1"/>
</dbReference>
<name>A0A8C4Q9U1_EPTBU</name>
<protein>
    <submittedName>
        <fullName evidence="1">Uncharacterized protein</fullName>
    </submittedName>
</protein>
<proteinExistence type="predicted"/>
<reference evidence="1" key="1">
    <citation type="submission" date="2025-08" db="UniProtKB">
        <authorList>
            <consortium name="Ensembl"/>
        </authorList>
    </citation>
    <scope>IDENTIFICATION</scope>
</reference>
<keyword evidence="2" id="KW-1185">Reference proteome</keyword>
<sequence>SSFHSYNAKFCEPEWFFEDGEQDEVERVKRLKYRGDLCYRQEKYEEALKWYTECIRVVPAANGVVWRDMIEGRARCWAQLGCYEKALKDVASLMHITSALGLSVDIYRQSGNLRAELFDLVQLITLNSTSPWLWVHLTHVYQNLPQESPCRHKQNENLAEGNSTPRVDLHVGLMHDCNERVSADLDHQEPSPHLEGENQKLVKVGNKLSGHPCFKNSSEDSDIWLEHRNDEVGPAEQRRLFAYACVVRVK</sequence>
<dbReference type="AlphaFoldDB" id="A0A8C4Q9U1"/>
<evidence type="ECO:0000313" key="1">
    <source>
        <dbReference type="Ensembl" id="ENSEBUP00000011852.1"/>
    </source>
</evidence>
<dbReference type="Pfam" id="PF17826">
    <property type="entry name" value="DUF5588"/>
    <property type="match status" value="1"/>
</dbReference>
<accession>A0A8C4Q9U1</accession>
<dbReference type="PANTHER" id="PTHR31919:SF1">
    <property type="entry name" value="ZINC FINGERS AND HOMEOBOXES PROTEIN 1, ISOFORM 2"/>
    <property type="match status" value="1"/>
</dbReference>
<dbReference type="Gene3D" id="1.25.40.10">
    <property type="entry name" value="Tetratricopeptide repeat domain"/>
    <property type="match status" value="1"/>
</dbReference>
<dbReference type="InterPro" id="IPR041404">
    <property type="entry name" value="DUF5588"/>
</dbReference>
<dbReference type="Ensembl" id="ENSEBUT00000012428.1">
    <property type="protein sequence ID" value="ENSEBUP00000011852.1"/>
    <property type="gene ID" value="ENSEBUG00000007584.1"/>
</dbReference>